<feature type="compositionally biased region" description="Basic and acidic residues" evidence="1">
    <location>
        <begin position="1"/>
        <end position="12"/>
    </location>
</feature>
<accession>A0A8E2E5J9</accession>
<keyword evidence="3" id="KW-1185">Reference proteome</keyword>
<dbReference type="AlphaFoldDB" id="A0A8E2E5J9"/>
<name>A0A8E2E5J9_9PEZI</name>
<evidence type="ECO:0000256" key="1">
    <source>
        <dbReference type="SAM" id="MobiDB-lite"/>
    </source>
</evidence>
<reference evidence="2 3" key="1">
    <citation type="journal article" date="2016" name="Nat. Commun.">
        <title>Ectomycorrhizal ecology is imprinted in the genome of the dominant symbiotic fungus Cenococcum geophilum.</title>
        <authorList>
            <consortium name="DOE Joint Genome Institute"/>
            <person name="Peter M."/>
            <person name="Kohler A."/>
            <person name="Ohm R.A."/>
            <person name="Kuo A."/>
            <person name="Krutzmann J."/>
            <person name="Morin E."/>
            <person name="Arend M."/>
            <person name="Barry K.W."/>
            <person name="Binder M."/>
            <person name="Choi C."/>
            <person name="Clum A."/>
            <person name="Copeland A."/>
            <person name="Grisel N."/>
            <person name="Haridas S."/>
            <person name="Kipfer T."/>
            <person name="LaButti K."/>
            <person name="Lindquist E."/>
            <person name="Lipzen A."/>
            <person name="Maire R."/>
            <person name="Meier B."/>
            <person name="Mihaltcheva S."/>
            <person name="Molinier V."/>
            <person name="Murat C."/>
            <person name="Poggeler S."/>
            <person name="Quandt C.A."/>
            <person name="Sperisen C."/>
            <person name="Tritt A."/>
            <person name="Tisserant E."/>
            <person name="Crous P.W."/>
            <person name="Henrissat B."/>
            <person name="Nehls U."/>
            <person name="Egli S."/>
            <person name="Spatafora J.W."/>
            <person name="Grigoriev I.V."/>
            <person name="Martin F.M."/>
        </authorList>
    </citation>
    <scope>NUCLEOTIDE SEQUENCE [LARGE SCALE GENOMIC DNA]</scope>
    <source>
        <strain evidence="2 3">CBS 459.81</strain>
    </source>
</reference>
<evidence type="ECO:0000313" key="2">
    <source>
        <dbReference type="EMBL" id="OCK77796.1"/>
    </source>
</evidence>
<protein>
    <submittedName>
        <fullName evidence="2">Uncharacterized protein</fullName>
    </submittedName>
</protein>
<dbReference type="EMBL" id="KV745100">
    <property type="protein sequence ID" value="OCK77796.1"/>
    <property type="molecule type" value="Genomic_DNA"/>
</dbReference>
<organism evidence="2 3">
    <name type="scientific">Lepidopterella palustris CBS 459.81</name>
    <dbReference type="NCBI Taxonomy" id="1314670"/>
    <lineage>
        <taxon>Eukaryota</taxon>
        <taxon>Fungi</taxon>
        <taxon>Dikarya</taxon>
        <taxon>Ascomycota</taxon>
        <taxon>Pezizomycotina</taxon>
        <taxon>Dothideomycetes</taxon>
        <taxon>Pleosporomycetidae</taxon>
        <taxon>Mytilinidiales</taxon>
        <taxon>Argynnaceae</taxon>
        <taxon>Lepidopterella</taxon>
    </lineage>
</organism>
<gene>
    <name evidence="2" type="ORF">K432DRAFT_384393</name>
</gene>
<feature type="region of interest" description="Disordered" evidence="1">
    <location>
        <begin position="1"/>
        <end position="44"/>
    </location>
</feature>
<dbReference type="Proteomes" id="UP000250266">
    <property type="component" value="Unassembled WGS sequence"/>
</dbReference>
<sequence length="53" mass="6018">MSAHPDSWHQERVLSSCPSAANPIRHRPYNVDNEDSTSPPSARSGRYQVLIWL</sequence>
<proteinExistence type="predicted"/>
<evidence type="ECO:0000313" key="3">
    <source>
        <dbReference type="Proteomes" id="UP000250266"/>
    </source>
</evidence>